<protein>
    <submittedName>
        <fullName evidence="2">Uncharacterized protein</fullName>
    </submittedName>
</protein>
<evidence type="ECO:0000313" key="1">
    <source>
        <dbReference type="Proteomes" id="UP000887565"/>
    </source>
</evidence>
<evidence type="ECO:0000313" key="2">
    <source>
        <dbReference type="WBParaSite" id="nRc.2.0.1.t06987-RA"/>
    </source>
</evidence>
<organism evidence="1 2">
    <name type="scientific">Romanomermis culicivorax</name>
    <name type="common">Nematode worm</name>
    <dbReference type="NCBI Taxonomy" id="13658"/>
    <lineage>
        <taxon>Eukaryota</taxon>
        <taxon>Metazoa</taxon>
        <taxon>Ecdysozoa</taxon>
        <taxon>Nematoda</taxon>
        <taxon>Enoplea</taxon>
        <taxon>Dorylaimia</taxon>
        <taxon>Mermithida</taxon>
        <taxon>Mermithoidea</taxon>
        <taxon>Mermithidae</taxon>
        <taxon>Romanomermis</taxon>
    </lineage>
</organism>
<dbReference type="Proteomes" id="UP000887565">
    <property type="component" value="Unplaced"/>
</dbReference>
<dbReference type="WBParaSite" id="nRc.2.0.1.t06987-RA">
    <property type="protein sequence ID" value="nRc.2.0.1.t06987-RA"/>
    <property type="gene ID" value="nRc.2.0.1.g06987"/>
</dbReference>
<proteinExistence type="predicted"/>
<name>A0A915I0G4_ROMCU</name>
<reference evidence="2" key="1">
    <citation type="submission" date="2022-11" db="UniProtKB">
        <authorList>
            <consortium name="WormBaseParasite"/>
        </authorList>
    </citation>
    <scope>IDENTIFICATION</scope>
</reference>
<dbReference type="AlphaFoldDB" id="A0A915I0G4"/>
<accession>A0A915I0G4</accession>
<sequence>MKQYEEAKSFLMFQLAPDCNQMTLKSEFTSITPKAGEELAVFLSKVMMYVQFLYQDEDQTLGHKKDHNHNPGNTLKNIINPHKSHTHNTEDCVWLKWQNAQWNNGQDSGCQSHATQPSTINFCDNSNDICGQYE</sequence>
<keyword evidence="1" id="KW-1185">Reference proteome</keyword>